<dbReference type="AlphaFoldDB" id="A0AAI9DML6"/>
<dbReference type="GO" id="GO:0140359">
    <property type="term" value="F:ABC-type transporter activity"/>
    <property type="evidence" value="ECO:0007669"/>
    <property type="project" value="InterPro"/>
</dbReference>
<feature type="transmembrane region" description="Helical" evidence="9">
    <location>
        <begin position="52"/>
        <end position="76"/>
    </location>
</feature>
<dbReference type="PANTHER" id="PTHR24221:SF654">
    <property type="entry name" value="ATP-BINDING CASSETTE SUB-FAMILY B MEMBER 6"/>
    <property type="match status" value="1"/>
</dbReference>
<dbReference type="InterPro" id="IPR036640">
    <property type="entry name" value="ABC1_TM_sf"/>
</dbReference>
<dbReference type="InterPro" id="IPR003439">
    <property type="entry name" value="ABC_transporter-like_ATP-bd"/>
</dbReference>
<proteinExistence type="predicted"/>
<dbReference type="PANTHER" id="PTHR24221">
    <property type="entry name" value="ATP-BINDING CASSETTE SUB-FAMILY B"/>
    <property type="match status" value="1"/>
</dbReference>
<name>A0AAI9DML6_PLUGE</name>
<dbReference type="RefSeq" id="WP_048287070.1">
    <property type="nucleotide sequence ID" value="NZ_LDZN01000002.1"/>
</dbReference>
<dbReference type="InterPro" id="IPR027417">
    <property type="entry name" value="P-loop_NTPase"/>
</dbReference>
<evidence type="ECO:0000256" key="7">
    <source>
        <dbReference type="ARBA" id="ARBA00022989"/>
    </source>
</evidence>
<dbReference type="Gene3D" id="1.20.1560.10">
    <property type="entry name" value="ABC transporter type 1, transmembrane domain"/>
    <property type="match status" value="1"/>
</dbReference>
<dbReference type="SUPFAM" id="SSF90123">
    <property type="entry name" value="ABC transporter transmembrane region"/>
    <property type="match status" value="1"/>
</dbReference>
<dbReference type="GO" id="GO:0005886">
    <property type="term" value="C:plasma membrane"/>
    <property type="evidence" value="ECO:0007669"/>
    <property type="project" value="UniProtKB-SubCell"/>
</dbReference>
<comment type="subcellular location">
    <subcellularLocation>
        <location evidence="1">Cell membrane</location>
        <topology evidence="1">Multi-pass membrane protein</topology>
    </subcellularLocation>
</comment>
<evidence type="ECO:0000313" key="12">
    <source>
        <dbReference type="EMBL" id="EML1472448.1"/>
    </source>
</evidence>
<dbReference type="PROSITE" id="PS50893">
    <property type="entry name" value="ABC_TRANSPORTER_2"/>
    <property type="match status" value="1"/>
</dbReference>
<dbReference type="SMART" id="SM00382">
    <property type="entry name" value="AAA"/>
    <property type="match status" value="1"/>
</dbReference>
<feature type="transmembrane region" description="Helical" evidence="9">
    <location>
        <begin position="21"/>
        <end position="46"/>
    </location>
</feature>
<keyword evidence="6 12" id="KW-0067">ATP-binding</keyword>
<sequence>MKLLGEPGILVAQEPAVARTLNLALACGSAAGALNVVGMALLAAAVAPLLQVAQLSLAVVLALAASVGALLLAFFLRQQAEARAHAASYRLEVALRERLIDHLARLPLGVVQGWGSGRVRKILQDDVKALHIAVADAVPFIGAGLSQPLAALLLLALVQWRLALAALVMLPVSVACMALMARQQPQQRARYSEAGEAVNAGVIELVQGMAVMRTFDNGEAGWRRFTGRLNQFTDAVETWMAASRLPWKINRAAGAALPTAGAILAAGCLLYAAGQVTLAEWLLAMTIGTLPVKALEPLMHLANYLSDAGAASRRIREVLAQPALPEPEIPQPPQGHALRLENVSFCYPGRTAPALSDITLSLAPGTRCAIVGASGSGKSTLARLIPRFYDVSAGRITLGGCDIRDMRSDALLRQMALVLQEPFLIGGTLEENLRLARPDASDAELRAVMDACGVTAIIDALPDGLQTAVSERGGSLSGGQRQRITLARALLANAPLLIMDEATSYLDAHSDRLVQRALAQLAPHTTQIVIAHRLHAVVDADLIVVMDAGRIVEQGRHADLLAQEGRYARLWQHYRQTRRWTLRRERDQCRERDQ</sequence>
<feature type="domain" description="ABC transporter" evidence="10">
    <location>
        <begin position="338"/>
        <end position="573"/>
    </location>
</feature>
<dbReference type="GO" id="GO:0034040">
    <property type="term" value="F:ATPase-coupled lipid transmembrane transporter activity"/>
    <property type="evidence" value="ECO:0007669"/>
    <property type="project" value="TreeGrafter"/>
</dbReference>
<dbReference type="InterPro" id="IPR003593">
    <property type="entry name" value="AAA+_ATPase"/>
</dbReference>
<keyword evidence="5" id="KW-0547">Nucleotide-binding</keyword>
<evidence type="ECO:0000256" key="5">
    <source>
        <dbReference type="ARBA" id="ARBA00022741"/>
    </source>
</evidence>
<dbReference type="GO" id="GO:0005524">
    <property type="term" value="F:ATP binding"/>
    <property type="evidence" value="ECO:0007669"/>
    <property type="project" value="UniProtKB-KW"/>
</dbReference>
<dbReference type="PROSITE" id="PS50929">
    <property type="entry name" value="ABC_TM1F"/>
    <property type="match status" value="1"/>
</dbReference>
<evidence type="ECO:0000259" key="11">
    <source>
        <dbReference type="PROSITE" id="PS50929"/>
    </source>
</evidence>
<evidence type="ECO:0000256" key="4">
    <source>
        <dbReference type="ARBA" id="ARBA00022692"/>
    </source>
</evidence>
<keyword evidence="4 9" id="KW-0812">Transmembrane</keyword>
<dbReference type="InterPro" id="IPR017871">
    <property type="entry name" value="ABC_transporter-like_CS"/>
</dbReference>
<keyword evidence="3" id="KW-1003">Cell membrane</keyword>
<keyword evidence="2" id="KW-0813">Transport</keyword>
<dbReference type="EMBL" id="ABLOKC030000017">
    <property type="protein sequence ID" value="EML1472448.1"/>
    <property type="molecule type" value="Genomic_DNA"/>
</dbReference>
<comment type="caution">
    <text evidence="12">The sequence shown here is derived from an EMBL/GenBank/DDBJ whole genome shotgun (WGS) entry which is preliminary data.</text>
</comment>
<evidence type="ECO:0000256" key="3">
    <source>
        <dbReference type="ARBA" id="ARBA00022475"/>
    </source>
</evidence>
<evidence type="ECO:0000256" key="9">
    <source>
        <dbReference type="SAM" id="Phobius"/>
    </source>
</evidence>
<reference evidence="12" key="1">
    <citation type="submission" date="2024-02" db="EMBL/GenBank/DDBJ databases">
        <authorList>
            <consortium name="Clinical and Environmental Microbiology Branch: Whole genome sequencing antimicrobial resistance pathogens in the healthcare setting"/>
        </authorList>
    </citation>
    <scope>NUCLEOTIDE SEQUENCE</scope>
    <source>
        <strain evidence="12">2021DK-00143</strain>
    </source>
</reference>
<dbReference type="SUPFAM" id="SSF52540">
    <property type="entry name" value="P-loop containing nucleoside triphosphate hydrolases"/>
    <property type="match status" value="1"/>
</dbReference>
<keyword evidence="8 9" id="KW-0472">Membrane</keyword>
<dbReference type="GO" id="GO:0016887">
    <property type="term" value="F:ATP hydrolysis activity"/>
    <property type="evidence" value="ECO:0007669"/>
    <property type="project" value="InterPro"/>
</dbReference>
<dbReference type="FunFam" id="3.40.50.300:FF:000221">
    <property type="entry name" value="Multidrug ABC transporter ATP-binding protein"/>
    <property type="match status" value="1"/>
</dbReference>
<evidence type="ECO:0000256" key="1">
    <source>
        <dbReference type="ARBA" id="ARBA00004651"/>
    </source>
</evidence>
<dbReference type="Pfam" id="PF00664">
    <property type="entry name" value="ABC_membrane"/>
    <property type="match status" value="1"/>
</dbReference>
<dbReference type="InterPro" id="IPR011527">
    <property type="entry name" value="ABC1_TM_dom"/>
</dbReference>
<dbReference type="Pfam" id="PF00005">
    <property type="entry name" value="ABC_tran"/>
    <property type="match status" value="1"/>
</dbReference>
<dbReference type="Gene3D" id="3.40.50.300">
    <property type="entry name" value="P-loop containing nucleotide triphosphate hydrolases"/>
    <property type="match status" value="1"/>
</dbReference>
<evidence type="ECO:0000256" key="2">
    <source>
        <dbReference type="ARBA" id="ARBA00022448"/>
    </source>
</evidence>
<evidence type="ECO:0000256" key="8">
    <source>
        <dbReference type="ARBA" id="ARBA00023136"/>
    </source>
</evidence>
<evidence type="ECO:0000259" key="10">
    <source>
        <dbReference type="PROSITE" id="PS50893"/>
    </source>
</evidence>
<feature type="transmembrane region" description="Helical" evidence="9">
    <location>
        <begin position="252"/>
        <end position="272"/>
    </location>
</feature>
<gene>
    <name evidence="12" type="ORF">QEG54_003200</name>
</gene>
<protein>
    <submittedName>
        <fullName evidence="12">ABC transporter ATP-binding protein</fullName>
    </submittedName>
</protein>
<dbReference type="PROSITE" id="PS00211">
    <property type="entry name" value="ABC_TRANSPORTER_1"/>
    <property type="match status" value="1"/>
</dbReference>
<evidence type="ECO:0000256" key="6">
    <source>
        <dbReference type="ARBA" id="ARBA00022840"/>
    </source>
</evidence>
<accession>A0AAI9DML6</accession>
<feature type="domain" description="ABC transmembrane type-1" evidence="11">
    <location>
        <begin position="23"/>
        <end position="310"/>
    </location>
</feature>
<organism evidence="12">
    <name type="scientific">Pluralibacter gergoviae</name>
    <name type="common">Enterobacter gergoviae</name>
    <dbReference type="NCBI Taxonomy" id="61647"/>
    <lineage>
        <taxon>Bacteria</taxon>
        <taxon>Pseudomonadati</taxon>
        <taxon>Pseudomonadota</taxon>
        <taxon>Gammaproteobacteria</taxon>
        <taxon>Enterobacterales</taxon>
        <taxon>Enterobacteriaceae</taxon>
        <taxon>Pluralibacter</taxon>
    </lineage>
</organism>
<dbReference type="InterPro" id="IPR039421">
    <property type="entry name" value="Type_1_exporter"/>
</dbReference>
<keyword evidence="7 9" id="KW-1133">Transmembrane helix</keyword>
<feature type="transmembrane region" description="Helical" evidence="9">
    <location>
        <begin position="162"/>
        <end position="181"/>
    </location>
</feature>
<feature type="transmembrane region" description="Helical" evidence="9">
    <location>
        <begin position="130"/>
        <end position="156"/>
    </location>
</feature>